<organism evidence="1 2">
    <name type="scientific">Actinoplanes siamensis</name>
    <dbReference type="NCBI Taxonomy" id="1223317"/>
    <lineage>
        <taxon>Bacteria</taxon>
        <taxon>Bacillati</taxon>
        <taxon>Actinomycetota</taxon>
        <taxon>Actinomycetes</taxon>
        <taxon>Micromonosporales</taxon>
        <taxon>Micromonosporaceae</taxon>
        <taxon>Actinoplanes</taxon>
    </lineage>
</organism>
<dbReference type="AlphaFoldDB" id="A0A919NCN5"/>
<dbReference type="Proteomes" id="UP000629619">
    <property type="component" value="Unassembled WGS sequence"/>
</dbReference>
<dbReference type="RefSeq" id="WP_203683794.1">
    <property type="nucleotide sequence ID" value="NZ_BOMW01000063.1"/>
</dbReference>
<accession>A0A919NCN5</accession>
<evidence type="ECO:0000313" key="2">
    <source>
        <dbReference type="Proteomes" id="UP000629619"/>
    </source>
</evidence>
<sequence length="266" mass="27700">MHPLPSRMRAALTAGRSVTVSAGDSPLFRYGYGAAQPRLSGLHTLAGTALPATIDWSPPHAGPGPATHLALTDLSAGPATATVAHHLRWAAVDEWRSLTASLAGDDVWLLLFENTVTNTSGRRLPLDGPSLSLRAVTAPSAARSEWQAAHGPGHTLVVVDDAANLQHPPRWAGLSPAPFGAGARLLQQDQTIAFRYAVIIASGGHSPGALAALGRDALGGPFPGTGDPAPRGHVCHGEHTRRGPIHRTRTRVLTRQCESRGAPPTA</sequence>
<keyword evidence="2" id="KW-1185">Reference proteome</keyword>
<name>A0A919NCN5_9ACTN</name>
<evidence type="ECO:0000313" key="1">
    <source>
        <dbReference type="EMBL" id="GIF08431.1"/>
    </source>
</evidence>
<reference evidence="1" key="1">
    <citation type="submission" date="2021-01" db="EMBL/GenBank/DDBJ databases">
        <title>Whole genome shotgun sequence of Actinoplanes siamensis NBRC 109076.</title>
        <authorList>
            <person name="Komaki H."/>
            <person name="Tamura T."/>
        </authorList>
    </citation>
    <scope>NUCLEOTIDE SEQUENCE</scope>
    <source>
        <strain evidence="1">NBRC 109076</strain>
    </source>
</reference>
<gene>
    <name evidence="1" type="ORF">Asi03nite_59690</name>
</gene>
<protein>
    <submittedName>
        <fullName evidence="1">Uncharacterized protein</fullName>
    </submittedName>
</protein>
<proteinExistence type="predicted"/>
<dbReference type="EMBL" id="BOMW01000063">
    <property type="protein sequence ID" value="GIF08431.1"/>
    <property type="molecule type" value="Genomic_DNA"/>
</dbReference>
<comment type="caution">
    <text evidence="1">The sequence shown here is derived from an EMBL/GenBank/DDBJ whole genome shotgun (WGS) entry which is preliminary data.</text>
</comment>